<gene>
    <name evidence="5" type="ORF">SAMN06265380_103124</name>
</gene>
<accession>A0A521CNQ5</accession>
<comment type="similarity">
    <text evidence="1">Belongs to the polysaccharide synthase family.</text>
</comment>
<dbReference type="EMBL" id="FXTE01000003">
    <property type="protein sequence ID" value="SMO61083.1"/>
    <property type="molecule type" value="Genomic_DNA"/>
</dbReference>
<dbReference type="SUPFAM" id="SSF51735">
    <property type="entry name" value="NAD(P)-binding Rossmann-fold domains"/>
    <property type="match status" value="1"/>
</dbReference>
<dbReference type="Gene3D" id="3.40.50.720">
    <property type="entry name" value="NAD(P)-binding Rossmann-like Domain"/>
    <property type="match status" value="2"/>
</dbReference>
<feature type="compositionally biased region" description="Polar residues" evidence="2">
    <location>
        <begin position="658"/>
        <end position="669"/>
    </location>
</feature>
<evidence type="ECO:0000256" key="1">
    <source>
        <dbReference type="ARBA" id="ARBA00007430"/>
    </source>
</evidence>
<evidence type="ECO:0000259" key="4">
    <source>
        <dbReference type="Pfam" id="PF02719"/>
    </source>
</evidence>
<keyword evidence="3" id="KW-0812">Transmembrane</keyword>
<sequence>MVSGFHCWQTQIVSELRANHRLVFGDIVASSFSAVVAINLANGGTVAQQMAPAMFPLMLLSSLIGLAVFPLAGMYRRHTRSTSLRDIRLILRGSTMLVLCLMAASAVFEVTKAVPFAAFIIQLGLMILLLSALRVVARSRELNRQNARLMAEHQDKVPVLLVGTGASCDLFVRSLRNTHSKYQPVGIIDDARNTMGLYFHDVQIIGSLLDADRVVERLKAWDHLPRRLFLTEPITHFESDGIRKLTSWCESNGIAVSRVPGLGEEGQDAANGCIINPEEILERPQKAVERSMLREMFRGRRVLVTGAGGSIGSELARQIASFDPAELVMIDHCEFNAYSIDMDLSQNFPDVPRRMYIASIRNASRVNDIFERHRPELVFNAAALKHVPMVEMNPCEGVLTNVIGTRNVADAARNYGAIAMVQVSTDKAVNTTNVMGATKRVAEFYVQAQDRVTNGTEEETRFFSVRFGNVLGSSGSLIPLFQRQISNGGPLTVTDPRMERYFMTIREAVQLTLVAAASGLKMESSHGEIFVLDMGRPVKIVDLAERMIRLAGLKPYEDIDIEFIGIRPGEKLFEELFDASEKRHECGIPGVGSARPEGIPVARLRAMIRKLEQAAAEGDELAAKRLLKELVPGYGANGLRPVPISEFSSKPIFKSAGTNAANAVSQSEGENPELLPAGS</sequence>
<feature type="transmembrane region" description="Helical" evidence="3">
    <location>
        <begin position="114"/>
        <end position="136"/>
    </location>
</feature>
<evidence type="ECO:0000256" key="3">
    <source>
        <dbReference type="SAM" id="Phobius"/>
    </source>
</evidence>
<dbReference type="PANTHER" id="PTHR43318">
    <property type="entry name" value="UDP-N-ACETYLGLUCOSAMINE 4,6-DEHYDRATASE"/>
    <property type="match status" value="1"/>
</dbReference>
<dbReference type="PANTHER" id="PTHR43318:SF1">
    <property type="entry name" value="POLYSACCHARIDE BIOSYNTHESIS PROTEIN EPSC-RELATED"/>
    <property type="match status" value="1"/>
</dbReference>
<dbReference type="Proteomes" id="UP000319555">
    <property type="component" value="Unassembled WGS sequence"/>
</dbReference>
<evidence type="ECO:0000313" key="5">
    <source>
        <dbReference type="EMBL" id="SMO61083.1"/>
    </source>
</evidence>
<dbReference type="InterPro" id="IPR036291">
    <property type="entry name" value="NAD(P)-bd_dom_sf"/>
</dbReference>
<dbReference type="CDD" id="cd05237">
    <property type="entry name" value="UDP_invert_4-6DH_SDR_e"/>
    <property type="match status" value="1"/>
</dbReference>
<feature type="transmembrane region" description="Helical" evidence="3">
    <location>
        <begin position="157"/>
        <end position="175"/>
    </location>
</feature>
<reference evidence="5 6" key="1">
    <citation type="submission" date="2017-05" db="EMBL/GenBank/DDBJ databases">
        <authorList>
            <person name="Varghese N."/>
            <person name="Submissions S."/>
        </authorList>
    </citation>
    <scope>NUCLEOTIDE SEQUENCE [LARGE SCALE GENOMIC DNA]</scope>
    <source>
        <strain evidence="5 6">DSM 28009</strain>
    </source>
</reference>
<dbReference type="InterPro" id="IPR029063">
    <property type="entry name" value="SAM-dependent_MTases_sf"/>
</dbReference>
<evidence type="ECO:0000256" key="2">
    <source>
        <dbReference type="SAM" id="MobiDB-lite"/>
    </source>
</evidence>
<protein>
    <submittedName>
        <fullName evidence="5">O-antigen biosynthesis protein WbqV</fullName>
    </submittedName>
</protein>
<feature type="transmembrane region" description="Helical" evidence="3">
    <location>
        <begin position="22"/>
        <end position="41"/>
    </location>
</feature>
<dbReference type="InterPro" id="IPR003869">
    <property type="entry name" value="Polysac_CapD-like"/>
</dbReference>
<dbReference type="AlphaFoldDB" id="A0A521CNQ5"/>
<name>A0A521CNQ5_9RHOB</name>
<keyword evidence="3" id="KW-0472">Membrane</keyword>
<feature type="transmembrane region" description="Helical" evidence="3">
    <location>
        <begin position="53"/>
        <end position="75"/>
    </location>
</feature>
<dbReference type="Pfam" id="PF02719">
    <property type="entry name" value="Polysacc_synt_2"/>
    <property type="match status" value="1"/>
</dbReference>
<feature type="transmembrane region" description="Helical" evidence="3">
    <location>
        <begin position="87"/>
        <end position="108"/>
    </location>
</feature>
<dbReference type="OrthoDB" id="9803111at2"/>
<keyword evidence="6" id="KW-1185">Reference proteome</keyword>
<keyword evidence="3" id="KW-1133">Transmembrane helix</keyword>
<dbReference type="InterPro" id="IPR051203">
    <property type="entry name" value="Polysaccharide_Synthase-Rel"/>
</dbReference>
<organism evidence="5 6">
    <name type="scientific">Ruegeria faecimaris</name>
    <dbReference type="NCBI Taxonomy" id="686389"/>
    <lineage>
        <taxon>Bacteria</taxon>
        <taxon>Pseudomonadati</taxon>
        <taxon>Pseudomonadota</taxon>
        <taxon>Alphaproteobacteria</taxon>
        <taxon>Rhodobacterales</taxon>
        <taxon>Roseobacteraceae</taxon>
        <taxon>Ruegeria</taxon>
    </lineage>
</organism>
<evidence type="ECO:0000313" key="6">
    <source>
        <dbReference type="Proteomes" id="UP000319555"/>
    </source>
</evidence>
<feature type="domain" description="Polysaccharide biosynthesis protein CapD-like" evidence="4">
    <location>
        <begin position="302"/>
        <end position="585"/>
    </location>
</feature>
<dbReference type="SUPFAM" id="SSF53335">
    <property type="entry name" value="S-adenosyl-L-methionine-dependent methyltransferases"/>
    <property type="match status" value="1"/>
</dbReference>
<feature type="region of interest" description="Disordered" evidence="2">
    <location>
        <begin position="658"/>
        <end position="679"/>
    </location>
</feature>
<proteinExistence type="inferred from homology"/>